<gene>
    <name evidence="2" type="ORF">UFOPK1778_00508</name>
    <name evidence="3" type="ORF">UFOPK2689_00134</name>
    <name evidence="4" type="ORF">UFOPK3555_00076</name>
    <name evidence="5" type="ORF">UFOPK3874_00025</name>
    <name evidence="6" type="ORF">UFOPK4095_00392</name>
</gene>
<dbReference type="SUPFAM" id="SSF55729">
    <property type="entry name" value="Acyl-CoA N-acyltransferases (Nat)"/>
    <property type="match status" value="1"/>
</dbReference>
<evidence type="ECO:0000259" key="1">
    <source>
        <dbReference type="PROSITE" id="PS51186"/>
    </source>
</evidence>
<dbReference type="Gene3D" id="3.40.630.30">
    <property type="match status" value="1"/>
</dbReference>
<name>A0A6J7F2V4_9ZZZZ</name>
<dbReference type="GO" id="GO:0016747">
    <property type="term" value="F:acyltransferase activity, transferring groups other than amino-acyl groups"/>
    <property type="evidence" value="ECO:0007669"/>
    <property type="project" value="InterPro"/>
</dbReference>
<dbReference type="InterPro" id="IPR016181">
    <property type="entry name" value="Acyl_CoA_acyltransferase"/>
</dbReference>
<dbReference type="PROSITE" id="PS51186">
    <property type="entry name" value="GNAT"/>
    <property type="match status" value="1"/>
</dbReference>
<reference evidence="4" key="1">
    <citation type="submission" date="2020-05" db="EMBL/GenBank/DDBJ databases">
        <authorList>
            <person name="Chiriac C."/>
            <person name="Salcher M."/>
            <person name="Ghai R."/>
            <person name="Kavagutti S V."/>
        </authorList>
    </citation>
    <scope>NUCLEOTIDE SEQUENCE</scope>
</reference>
<dbReference type="EMBL" id="CAEZYL010000003">
    <property type="protein sequence ID" value="CAB4714423.1"/>
    <property type="molecule type" value="Genomic_DNA"/>
</dbReference>
<dbReference type="AlphaFoldDB" id="A0A6J7F2V4"/>
<evidence type="ECO:0000313" key="4">
    <source>
        <dbReference type="EMBL" id="CAB4887904.1"/>
    </source>
</evidence>
<evidence type="ECO:0000313" key="5">
    <source>
        <dbReference type="EMBL" id="CAB4952394.1"/>
    </source>
</evidence>
<dbReference type="EMBL" id="CAFBPI010000015">
    <property type="protein sequence ID" value="CAB5009608.1"/>
    <property type="molecule type" value="Genomic_DNA"/>
</dbReference>
<dbReference type="InterPro" id="IPR000182">
    <property type="entry name" value="GNAT_dom"/>
</dbReference>
<evidence type="ECO:0000313" key="3">
    <source>
        <dbReference type="EMBL" id="CAB4714423.1"/>
    </source>
</evidence>
<dbReference type="EMBL" id="CAFBNS010000002">
    <property type="protein sequence ID" value="CAB4952394.1"/>
    <property type="molecule type" value="Genomic_DNA"/>
</dbReference>
<sequence length="314" mass="34930">MKMESPTPLASDIGQRVSIRLREDGGLRDILGILEALNSVRKKDGSLEKFDPVHIAAWRIVSPVSQKAGTGAPTSIRINEIEQSLENTWPAEEIITRGGWRYRLSSGFTYRANSIIPFGKLPLGQPLLPYSEEIQYAIKEFESRGLVPTFHLPLPAYAELDEALERDGWELIIDAHILIADTLDIPTPPLAAEFTFVVEDYPSDQWLAVQGDSVGKKIMSAYPAKYISISHRSELIATGRVADSDGWAVLSRIFIKEEFRGKGLARPLLGELVKNSPSTKSALQVDISNSPAIHLYATSGFRAHHIYRYRSYKG</sequence>
<feature type="domain" description="N-acetyltransferase" evidence="1">
    <location>
        <begin position="185"/>
        <end position="314"/>
    </location>
</feature>
<dbReference type="InterPro" id="IPR056935">
    <property type="entry name" value="Rv0428c-like_C"/>
</dbReference>
<accession>A0A6J7F2V4</accession>
<evidence type="ECO:0000313" key="6">
    <source>
        <dbReference type="EMBL" id="CAB5009608.1"/>
    </source>
</evidence>
<proteinExistence type="predicted"/>
<organism evidence="4">
    <name type="scientific">freshwater metagenome</name>
    <dbReference type="NCBI Taxonomy" id="449393"/>
    <lineage>
        <taxon>unclassified sequences</taxon>
        <taxon>metagenomes</taxon>
        <taxon>ecological metagenomes</taxon>
    </lineage>
</organism>
<dbReference type="Pfam" id="PF24553">
    <property type="entry name" value="Rv0428c_C"/>
    <property type="match status" value="1"/>
</dbReference>
<protein>
    <submittedName>
        <fullName evidence="4">Unannotated protein</fullName>
    </submittedName>
</protein>
<dbReference type="EMBL" id="CAEZUD010000019">
    <property type="protein sequence ID" value="CAB4588082.1"/>
    <property type="molecule type" value="Genomic_DNA"/>
</dbReference>
<evidence type="ECO:0000313" key="2">
    <source>
        <dbReference type="EMBL" id="CAB4588082.1"/>
    </source>
</evidence>
<dbReference type="EMBL" id="CAFBME010000002">
    <property type="protein sequence ID" value="CAB4887904.1"/>
    <property type="molecule type" value="Genomic_DNA"/>
</dbReference>